<dbReference type="KEGG" id="bman:114253067"/>
<organism evidence="2 3">
    <name type="scientific">Bombyx mandarina</name>
    <name type="common">Wild silk moth</name>
    <name type="synonym">Wild silkworm</name>
    <dbReference type="NCBI Taxonomy" id="7092"/>
    <lineage>
        <taxon>Eukaryota</taxon>
        <taxon>Metazoa</taxon>
        <taxon>Ecdysozoa</taxon>
        <taxon>Arthropoda</taxon>
        <taxon>Hexapoda</taxon>
        <taxon>Insecta</taxon>
        <taxon>Pterygota</taxon>
        <taxon>Neoptera</taxon>
        <taxon>Endopterygota</taxon>
        <taxon>Lepidoptera</taxon>
        <taxon>Glossata</taxon>
        <taxon>Ditrysia</taxon>
        <taxon>Bombycoidea</taxon>
        <taxon>Bombycidae</taxon>
        <taxon>Bombycinae</taxon>
        <taxon>Bombyx</taxon>
    </lineage>
</organism>
<feature type="signal peptide" evidence="1">
    <location>
        <begin position="1"/>
        <end position="19"/>
    </location>
</feature>
<sequence length="275" mass="29951">MKVLFLFIVLFVAVSSDMAGECNMSAFYLELGCTPIPSVDNTTICPDAFKCPDLHPDPTMCYYRGASYTDRSPLPQNLIKNPCSQACSCRISDGEPQFDCAAVDCVESFDSDLQECVKTYELDSCCSTANVCGKDAIAALKTCQVDGKTYREGEIFEPQNTRKTCICTSDWSGSADNSAYCRDIDCGLEIHYQDKIFDNCAPIFAGNGRSCPIGFECPSTTTKVMRGLNLRSVSAQCVFGNQTLSVGDEITVGEQCTTCICEVPPFVSCLRQNAC</sequence>
<evidence type="ECO:0000313" key="2">
    <source>
        <dbReference type="Proteomes" id="UP000504629"/>
    </source>
</evidence>
<dbReference type="Proteomes" id="UP000504629">
    <property type="component" value="Unplaced"/>
</dbReference>
<reference evidence="3" key="1">
    <citation type="submission" date="2025-08" db="UniProtKB">
        <authorList>
            <consortium name="RefSeq"/>
        </authorList>
    </citation>
    <scope>IDENTIFICATION</scope>
    <source>
        <tissue evidence="3">Silk gland</tissue>
    </source>
</reference>
<proteinExistence type="predicted"/>
<dbReference type="GeneID" id="114253067"/>
<evidence type="ECO:0000313" key="3">
    <source>
        <dbReference type="RefSeq" id="XP_028043626.1"/>
    </source>
</evidence>
<feature type="chain" id="PRO_5026947213" evidence="1">
    <location>
        <begin position="20"/>
        <end position="275"/>
    </location>
</feature>
<keyword evidence="2" id="KW-1185">Reference proteome</keyword>
<protein>
    <submittedName>
        <fullName evidence="3">Uncharacterized protein LOC114253067</fullName>
    </submittedName>
</protein>
<name>A0A6J2KMU3_BOMMA</name>
<dbReference type="RefSeq" id="XP_028043626.1">
    <property type="nucleotide sequence ID" value="XM_028187825.1"/>
</dbReference>
<dbReference type="AlphaFoldDB" id="A0A6J2KMU3"/>
<dbReference type="OrthoDB" id="365605at2759"/>
<keyword evidence="1" id="KW-0732">Signal</keyword>
<evidence type="ECO:0000256" key="1">
    <source>
        <dbReference type="SAM" id="SignalP"/>
    </source>
</evidence>
<gene>
    <name evidence="3" type="primary">LOC114253067</name>
</gene>
<accession>A0A6J2KMU3</accession>